<sequence length="39" mass="4898">MIFLENVFLKIRNCVLFHRFSSLFRDDFKQKLLFLSFFH</sequence>
<evidence type="ECO:0000313" key="2">
    <source>
        <dbReference type="Proteomes" id="UP000008895"/>
    </source>
</evidence>
<organism evidence="1 2">
    <name type="scientific">Capnocytophaga canimorsus (strain 5)</name>
    <dbReference type="NCBI Taxonomy" id="860228"/>
    <lineage>
        <taxon>Bacteria</taxon>
        <taxon>Pseudomonadati</taxon>
        <taxon>Bacteroidota</taxon>
        <taxon>Flavobacteriia</taxon>
        <taxon>Flavobacteriales</taxon>
        <taxon>Flavobacteriaceae</taxon>
        <taxon>Capnocytophaga</taxon>
    </lineage>
</organism>
<dbReference type="Proteomes" id="UP000008895">
    <property type="component" value="Chromosome"/>
</dbReference>
<keyword evidence="2" id="KW-1185">Reference proteome</keyword>
<name>F9YQU6_CAPCC</name>
<protein>
    <submittedName>
        <fullName evidence="1">Uncharacterized protein</fullName>
    </submittedName>
</protein>
<proteinExistence type="predicted"/>
<gene>
    <name evidence="1" type="ordered locus">Ccan_02610</name>
</gene>
<reference evidence="1 2" key="1">
    <citation type="journal article" date="2011" name="J. Bacteriol.">
        <title>Complete genome sequence of the dog commensal and human pathogen Capnocytophaga canimorsus strain 5.</title>
        <authorList>
            <person name="Manfredi P."/>
            <person name="Pagni M."/>
            <person name="Cornelis G.R."/>
        </authorList>
    </citation>
    <scope>NUCLEOTIDE SEQUENCE [LARGE SCALE GENOMIC DNA]</scope>
    <source>
        <strain evidence="2">5</strain>
    </source>
</reference>
<dbReference type="KEGG" id="ccm:Ccan_02610"/>
<dbReference type="HOGENOM" id="CLU_214778_0_0_10"/>
<dbReference type="AlphaFoldDB" id="F9YQU6"/>
<accession>F9YQU6</accession>
<dbReference type="EMBL" id="CP002113">
    <property type="protein sequence ID" value="AEK22383.1"/>
    <property type="molecule type" value="Genomic_DNA"/>
</dbReference>
<evidence type="ECO:0000313" key="1">
    <source>
        <dbReference type="EMBL" id="AEK22383.1"/>
    </source>
</evidence>